<gene>
    <name evidence="1" type="ORF">TELCIR_19344</name>
</gene>
<accession>A0A2G9TML3</accession>
<name>A0A2G9TML3_TELCI</name>
<sequence>TTMGSFVRSEEMRFCQLIVEKEAAFNCVAELGKQPYVQFKDLPKGKQHGQWSYDAHLRPSDYYPPWNGRDWR</sequence>
<protein>
    <submittedName>
        <fullName evidence="1">Uncharacterized protein</fullName>
    </submittedName>
</protein>
<reference evidence="1 2" key="1">
    <citation type="submission" date="2015-09" db="EMBL/GenBank/DDBJ databases">
        <title>Draft genome of the parasitic nematode Teladorsagia circumcincta isolate WARC Sus (inbred).</title>
        <authorList>
            <person name="Mitreva M."/>
        </authorList>
    </citation>
    <scope>NUCLEOTIDE SEQUENCE [LARGE SCALE GENOMIC DNA]</scope>
    <source>
        <strain evidence="1 2">S</strain>
    </source>
</reference>
<dbReference type="EMBL" id="KZ358498">
    <property type="protein sequence ID" value="PIO59201.1"/>
    <property type="molecule type" value="Genomic_DNA"/>
</dbReference>
<dbReference type="OrthoDB" id="5844055at2759"/>
<feature type="non-terminal residue" evidence="1">
    <location>
        <position position="1"/>
    </location>
</feature>
<organism evidence="1 2">
    <name type="scientific">Teladorsagia circumcincta</name>
    <name type="common">Brown stomach worm</name>
    <name type="synonym">Ostertagia circumcincta</name>
    <dbReference type="NCBI Taxonomy" id="45464"/>
    <lineage>
        <taxon>Eukaryota</taxon>
        <taxon>Metazoa</taxon>
        <taxon>Ecdysozoa</taxon>
        <taxon>Nematoda</taxon>
        <taxon>Chromadorea</taxon>
        <taxon>Rhabditida</taxon>
        <taxon>Rhabditina</taxon>
        <taxon>Rhabditomorpha</taxon>
        <taxon>Strongyloidea</taxon>
        <taxon>Trichostrongylidae</taxon>
        <taxon>Teladorsagia</taxon>
    </lineage>
</organism>
<evidence type="ECO:0000313" key="2">
    <source>
        <dbReference type="Proteomes" id="UP000230423"/>
    </source>
</evidence>
<dbReference type="AlphaFoldDB" id="A0A2G9TML3"/>
<evidence type="ECO:0000313" key="1">
    <source>
        <dbReference type="EMBL" id="PIO59201.1"/>
    </source>
</evidence>
<dbReference type="Proteomes" id="UP000230423">
    <property type="component" value="Unassembled WGS sequence"/>
</dbReference>
<proteinExistence type="predicted"/>
<keyword evidence="2" id="KW-1185">Reference proteome</keyword>